<keyword evidence="5" id="KW-0808">Transferase</keyword>
<dbReference type="SUPFAM" id="SSF48452">
    <property type="entry name" value="TPR-like"/>
    <property type="match status" value="2"/>
</dbReference>
<accession>A0A7S4LMX1</accession>
<dbReference type="InterPro" id="IPR011990">
    <property type="entry name" value="TPR-like_helical_dom_sf"/>
</dbReference>
<feature type="repeat" description="TPR" evidence="8">
    <location>
        <begin position="271"/>
        <end position="304"/>
    </location>
</feature>
<dbReference type="InterPro" id="IPR037919">
    <property type="entry name" value="OGT"/>
</dbReference>
<keyword evidence="6" id="KW-0677">Repeat</keyword>
<feature type="repeat" description="TPR" evidence="8">
    <location>
        <begin position="237"/>
        <end position="270"/>
    </location>
</feature>
<dbReference type="SMART" id="SM00028">
    <property type="entry name" value="TPR"/>
    <property type="match status" value="6"/>
</dbReference>
<evidence type="ECO:0000256" key="5">
    <source>
        <dbReference type="ARBA" id="ARBA00022679"/>
    </source>
</evidence>
<organism evidence="10">
    <name type="scientific">Eutreptiella gymnastica</name>
    <dbReference type="NCBI Taxonomy" id="73025"/>
    <lineage>
        <taxon>Eukaryota</taxon>
        <taxon>Discoba</taxon>
        <taxon>Euglenozoa</taxon>
        <taxon>Euglenida</taxon>
        <taxon>Spirocuta</taxon>
        <taxon>Euglenophyceae</taxon>
        <taxon>Eutreptiales</taxon>
        <taxon>Eutreptiaceae</taxon>
        <taxon>Eutreptiella</taxon>
    </lineage>
</organism>
<evidence type="ECO:0000256" key="2">
    <source>
        <dbReference type="ARBA" id="ARBA00005386"/>
    </source>
</evidence>
<dbReference type="Gene3D" id="3.40.50.11380">
    <property type="match status" value="1"/>
</dbReference>
<keyword evidence="4" id="KW-0328">Glycosyltransferase</keyword>
<proteinExistence type="inferred from homology"/>
<evidence type="ECO:0000256" key="4">
    <source>
        <dbReference type="ARBA" id="ARBA00022676"/>
    </source>
</evidence>
<dbReference type="Gene3D" id="1.25.40.10">
    <property type="entry name" value="Tetratricopeptide repeat domain"/>
    <property type="match status" value="4"/>
</dbReference>
<evidence type="ECO:0000256" key="3">
    <source>
        <dbReference type="ARBA" id="ARBA00011970"/>
    </source>
</evidence>
<dbReference type="Pfam" id="PF13429">
    <property type="entry name" value="TPR_15"/>
    <property type="match status" value="1"/>
</dbReference>
<evidence type="ECO:0000256" key="7">
    <source>
        <dbReference type="ARBA" id="ARBA00022803"/>
    </source>
</evidence>
<evidence type="ECO:0000256" key="8">
    <source>
        <dbReference type="PROSITE-ProRule" id="PRU00339"/>
    </source>
</evidence>
<comment type="pathway">
    <text evidence="1">Protein modification; protein glycosylation.</text>
</comment>
<dbReference type="EC" id="2.4.1.255" evidence="3"/>
<dbReference type="InterPro" id="IPR029489">
    <property type="entry name" value="OGT/SEC/SPY_C"/>
</dbReference>
<dbReference type="Pfam" id="PF13414">
    <property type="entry name" value="TPR_11"/>
    <property type="match status" value="1"/>
</dbReference>
<dbReference type="Pfam" id="PF13844">
    <property type="entry name" value="Glyco_transf_41"/>
    <property type="match status" value="2"/>
</dbReference>
<dbReference type="PANTHER" id="PTHR44366:SF1">
    <property type="entry name" value="UDP-N-ACETYLGLUCOSAMINE--PEPTIDE N-ACETYLGLUCOSAMINYLTRANSFERASE 110 KDA SUBUNIT"/>
    <property type="match status" value="1"/>
</dbReference>
<feature type="repeat" description="TPR" evidence="8">
    <location>
        <begin position="169"/>
        <end position="202"/>
    </location>
</feature>
<evidence type="ECO:0000259" key="9">
    <source>
        <dbReference type="Pfam" id="PF13844"/>
    </source>
</evidence>
<reference evidence="10" key="1">
    <citation type="submission" date="2021-01" db="EMBL/GenBank/DDBJ databases">
        <authorList>
            <person name="Corre E."/>
            <person name="Pelletier E."/>
            <person name="Niang G."/>
            <person name="Scheremetjew M."/>
            <person name="Finn R."/>
            <person name="Kale V."/>
            <person name="Holt S."/>
            <person name="Cochrane G."/>
            <person name="Meng A."/>
            <person name="Brown T."/>
            <person name="Cohen L."/>
        </authorList>
    </citation>
    <scope>NUCLEOTIDE SEQUENCE</scope>
    <source>
        <strain evidence="10">CCMP1594</strain>
    </source>
</reference>
<feature type="domain" description="O-GlcNAc transferase C-terminal" evidence="9">
    <location>
        <begin position="318"/>
        <end position="564"/>
    </location>
</feature>
<dbReference type="Gene3D" id="3.40.50.2000">
    <property type="entry name" value="Glycogen Phosphorylase B"/>
    <property type="match status" value="1"/>
</dbReference>
<dbReference type="GO" id="GO:0006493">
    <property type="term" value="P:protein O-linked glycosylation"/>
    <property type="evidence" value="ECO:0007669"/>
    <property type="project" value="InterPro"/>
</dbReference>
<dbReference type="PROSITE" id="PS50005">
    <property type="entry name" value="TPR"/>
    <property type="match status" value="3"/>
</dbReference>
<evidence type="ECO:0000256" key="6">
    <source>
        <dbReference type="ARBA" id="ARBA00022737"/>
    </source>
</evidence>
<dbReference type="InterPro" id="IPR019734">
    <property type="entry name" value="TPR_rpt"/>
</dbReference>
<comment type="similarity">
    <text evidence="2">Belongs to the glycosyltransferase 41 family. O-GlcNAc transferase subfamily.</text>
</comment>
<feature type="domain" description="O-GlcNAc transferase C-terminal" evidence="9">
    <location>
        <begin position="566"/>
        <end position="756"/>
    </location>
</feature>
<evidence type="ECO:0000313" key="10">
    <source>
        <dbReference type="EMBL" id="CAE0840070.1"/>
    </source>
</evidence>
<dbReference type="AlphaFoldDB" id="A0A7S4LMX1"/>
<gene>
    <name evidence="10" type="ORF">EGYM00163_LOCUS51187</name>
</gene>
<dbReference type="PANTHER" id="PTHR44366">
    <property type="entry name" value="UDP-N-ACETYLGLUCOSAMINE--PEPTIDE N-ACETYLGLUCOSAMINYLTRANSFERASE 110 KDA SUBUNIT"/>
    <property type="match status" value="1"/>
</dbReference>
<protein>
    <recommendedName>
        <fullName evidence="3">protein O-GlcNAc transferase</fullName>
        <ecNumber evidence="3">2.4.1.255</ecNumber>
    </recommendedName>
</protein>
<dbReference type="GO" id="GO:0097363">
    <property type="term" value="F:protein O-acetylglucosaminyltransferase activity"/>
    <property type="evidence" value="ECO:0007669"/>
    <property type="project" value="UniProtKB-EC"/>
</dbReference>
<dbReference type="EMBL" id="HBJA01149076">
    <property type="protein sequence ID" value="CAE0840070.1"/>
    <property type="molecule type" value="Transcribed_RNA"/>
</dbReference>
<name>A0A7S4LMX1_9EUGL</name>
<evidence type="ECO:0000256" key="1">
    <source>
        <dbReference type="ARBA" id="ARBA00004922"/>
    </source>
</evidence>
<sequence length="789" mass="88952">MSFNRFGPSPGAWLPPPPPLHFAPPHGVHGDLYHHPAPIDYAYCSKLPQYGFNPHVIFKPTSIQHIESFPQDVVGYPPGPARHASCARGNANGFNASRHAVDAIVERAQALQTQGQTEAAIKECKAAIALDPTHLLAREMLAYVYQERGDAAQAYELFVQLHTMNPQNALYLANLGIASQGLNRLDKAIFWYQKAIETSPTYPVPYSNLANCLKLVDRLTDAEWHYKRAIELDDNFADARSNYGNLLKESERTDEAILQYQKALEIEPTHANAWSNLGGSYKDSARVVEAISAYRKALALRPHFPVAMANLVHCLTTVCDWPARDGMLKPLMDMLREKLRDDDYSHAIQPHHALVYPLSNESQIFIAKTFADGVTRMADSMVLAAGGAPQMRYSKWAHGERLRIGYMSSDFGNHPLSQLMQNFFGMHNQSQFHIFGFALSPNDGTNARKLIEAGIETFYDVHDKTTLEICNLIQTHQIHIMVDLNGYTKGSRTEVFALRPAPIQVQYMGYAGTMGASFIDYLISDHVTSPQDHFELYTEKIAQMPHSYFVNDHKQTYPPHFDSKELATRESLGLPTDKFVFACFNQLYKIDASIFHVWASILNRTANSVLWLLQFPPAGEAILRKTAEEKYGIKPERLIFTPVAFEKDEYMRFIACADLVLDTLQYNGHTSSCDVLWAGVPIVTLPLQHMASRVCASLLTALECPELICQTAEQYEEMAVRLGSPAGQQELMQLREKVINNRMSTPLFDTEQWTRDVERLFMHMARRYANGLPPDHISFFDLDAAHCQP</sequence>
<keyword evidence="7 8" id="KW-0802">TPR repeat</keyword>